<evidence type="ECO:0000313" key="7">
    <source>
        <dbReference type="Proteomes" id="UP000004200"/>
    </source>
</evidence>
<dbReference type="Gene3D" id="3.30.565.10">
    <property type="entry name" value="Histidine kinase-like ATPase, C-terminal domain"/>
    <property type="match status" value="1"/>
</dbReference>
<dbReference type="PRINTS" id="PR00344">
    <property type="entry name" value="BCTRLSENSOR"/>
</dbReference>
<dbReference type="Pfam" id="PF10114">
    <property type="entry name" value="PocR"/>
    <property type="match status" value="1"/>
</dbReference>
<evidence type="ECO:0000313" key="6">
    <source>
        <dbReference type="EMBL" id="EGV33953.1"/>
    </source>
</evidence>
<dbReference type="InterPro" id="IPR004358">
    <property type="entry name" value="Sig_transdc_His_kin-like_C"/>
</dbReference>
<evidence type="ECO:0000256" key="2">
    <source>
        <dbReference type="ARBA" id="ARBA00012438"/>
    </source>
</evidence>
<dbReference type="Gene3D" id="1.10.287.130">
    <property type="match status" value="1"/>
</dbReference>
<dbReference type="SUPFAM" id="SSF55874">
    <property type="entry name" value="ATPase domain of HSP90 chaperone/DNA topoisomerase II/histidine kinase"/>
    <property type="match status" value="1"/>
</dbReference>
<dbReference type="InterPro" id="IPR018771">
    <property type="entry name" value="PocR_dom"/>
</dbReference>
<dbReference type="eggNOG" id="COG2205">
    <property type="taxonomic scope" value="Bacteria"/>
</dbReference>
<dbReference type="CDD" id="cd00082">
    <property type="entry name" value="HisKA"/>
    <property type="match status" value="1"/>
</dbReference>
<dbReference type="SUPFAM" id="SSF47384">
    <property type="entry name" value="Homodimeric domain of signal transducing histidine kinase"/>
    <property type="match status" value="1"/>
</dbReference>
<dbReference type="InterPro" id="IPR003661">
    <property type="entry name" value="HisK_dim/P_dom"/>
</dbReference>
<dbReference type="InterPro" id="IPR036890">
    <property type="entry name" value="HATPase_C_sf"/>
</dbReference>
<keyword evidence="3" id="KW-0597">Phosphoprotein</keyword>
<dbReference type="OrthoDB" id="9810730at2"/>
<keyword evidence="4" id="KW-0902">Two-component regulatory system</keyword>
<dbReference type="RefSeq" id="WP_007038824.1">
    <property type="nucleotide sequence ID" value="NZ_AFWT01000001.1"/>
</dbReference>
<dbReference type="PANTHER" id="PTHR45339:SF1">
    <property type="entry name" value="HYBRID SIGNAL TRANSDUCTION HISTIDINE KINASE J"/>
    <property type="match status" value="1"/>
</dbReference>
<sequence length="444" mass="49159">MKFVDLVDIDELRGLCESFTALTGAVTAILDLEGTILVATGWHPICTQFHRVNSRTAKRCHESDVQLAVRLSRKESYNVYRCKNGLVDVAVPILVSGKHVANFFTGQFFFEPPDIEYFRGQAQEFGFDEQAYLAALAETPVFSEQHVRSMMVFLTRLAEMVGEMGLVRLRLLEANQELLQHREHLEELVQARTEELLLAKEQAESASRAKSAFLANMSHELKTPLNIITGMSYLLRSSSLTPQQSKRVDHIEDAGWNLAGMVDSVLELSRIESGDVRLDKRPFSVADVVDQAFDEAASSASEKGLLMKVEIDSVLSPALLGDPFRLRQALSNLVSNAVKFTEQGEVLVRVGIESDALDEVILRFEVEDTGIGISQESLGRLFRLFEQVDNSMNRPFEGCGTGIFITKRLAELMGGTAGARSTPGVGSTFWFTARFGKRSEAVAG</sequence>
<proteinExistence type="predicted"/>
<comment type="catalytic activity">
    <reaction evidence="1">
        <text>ATP + protein L-histidine = ADP + protein N-phospho-L-histidine.</text>
        <dbReference type="EC" id="2.7.13.3"/>
    </reaction>
</comment>
<feature type="domain" description="Histidine kinase" evidence="5">
    <location>
        <begin position="216"/>
        <end position="437"/>
    </location>
</feature>
<dbReference type="SMART" id="SM00388">
    <property type="entry name" value="HisKA"/>
    <property type="match status" value="1"/>
</dbReference>
<dbReference type="CDD" id="cd16922">
    <property type="entry name" value="HATPase_EvgS-ArcB-TorS-like"/>
    <property type="match status" value="1"/>
</dbReference>
<dbReference type="InterPro" id="IPR003594">
    <property type="entry name" value="HATPase_dom"/>
</dbReference>
<dbReference type="FunFam" id="3.30.565.10:FF:000010">
    <property type="entry name" value="Sensor histidine kinase RcsC"/>
    <property type="match status" value="1"/>
</dbReference>
<dbReference type="STRING" id="765913.ThidrDRAFT_0108"/>
<dbReference type="SMART" id="SM00387">
    <property type="entry name" value="HATPase_c"/>
    <property type="match status" value="1"/>
</dbReference>
<dbReference type="EMBL" id="AFWT01000001">
    <property type="protein sequence ID" value="EGV33953.1"/>
    <property type="molecule type" value="Genomic_DNA"/>
</dbReference>
<reference evidence="6 7" key="1">
    <citation type="submission" date="2011-06" db="EMBL/GenBank/DDBJ databases">
        <title>The draft genome of Thiorhodococcus drewsii AZ1.</title>
        <authorList>
            <consortium name="US DOE Joint Genome Institute (JGI-PGF)"/>
            <person name="Lucas S."/>
            <person name="Han J."/>
            <person name="Lapidus A."/>
            <person name="Cheng J.-F."/>
            <person name="Goodwin L."/>
            <person name="Pitluck S."/>
            <person name="Peters L."/>
            <person name="Land M.L."/>
            <person name="Hauser L."/>
            <person name="Vogl K."/>
            <person name="Liu Z."/>
            <person name="Imhoff J."/>
            <person name="Thiel V."/>
            <person name="Frigaard N.-U."/>
            <person name="Bryant D.A."/>
            <person name="Woyke T.J."/>
        </authorList>
    </citation>
    <scope>NUCLEOTIDE SEQUENCE [LARGE SCALE GENOMIC DNA]</scope>
    <source>
        <strain evidence="6 7">AZ1</strain>
    </source>
</reference>
<name>G2DW47_9GAMM</name>
<evidence type="ECO:0000256" key="4">
    <source>
        <dbReference type="ARBA" id="ARBA00023012"/>
    </source>
</evidence>
<dbReference type="InterPro" id="IPR036097">
    <property type="entry name" value="HisK_dim/P_sf"/>
</dbReference>
<gene>
    <name evidence="6" type="ORF">ThidrDRAFT_0108</name>
</gene>
<dbReference type="eggNOG" id="COG4936">
    <property type="taxonomic scope" value="Bacteria"/>
</dbReference>
<dbReference type="EC" id="2.7.13.3" evidence="2"/>
<comment type="caution">
    <text evidence="6">The sequence shown here is derived from an EMBL/GenBank/DDBJ whole genome shotgun (WGS) entry which is preliminary data.</text>
</comment>
<evidence type="ECO:0000259" key="5">
    <source>
        <dbReference type="PROSITE" id="PS50109"/>
    </source>
</evidence>
<protein>
    <recommendedName>
        <fullName evidence="2">histidine kinase</fullName>
        <ecNumber evidence="2">2.7.13.3</ecNumber>
    </recommendedName>
</protein>
<dbReference type="PROSITE" id="PS50109">
    <property type="entry name" value="HIS_KIN"/>
    <property type="match status" value="1"/>
</dbReference>
<dbReference type="Pfam" id="PF02518">
    <property type="entry name" value="HATPase_c"/>
    <property type="match status" value="1"/>
</dbReference>
<accession>G2DW47</accession>
<evidence type="ECO:0000256" key="3">
    <source>
        <dbReference type="ARBA" id="ARBA00022553"/>
    </source>
</evidence>
<keyword evidence="6" id="KW-0418">Kinase</keyword>
<dbReference type="Pfam" id="PF00512">
    <property type="entry name" value="HisKA"/>
    <property type="match status" value="1"/>
</dbReference>
<dbReference type="GO" id="GO:0000155">
    <property type="term" value="F:phosphorelay sensor kinase activity"/>
    <property type="evidence" value="ECO:0007669"/>
    <property type="project" value="InterPro"/>
</dbReference>
<keyword evidence="6" id="KW-0808">Transferase</keyword>
<dbReference type="PANTHER" id="PTHR45339">
    <property type="entry name" value="HYBRID SIGNAL TRANSDUCTION HISTIDINE KINASE J"/>
    <property type="match status" value="1"/>
</dbReference>
<dbReference type="Proteomes" id="UP000004200">
    <property type="component" value="Unassembled WGS sequence"/>
</dbReference>
<dbReference type="InterPro" id="IPR005467">
    <property type="entry name" value="His_kinase_dom"/>
</dbReference>
<keyword evidence="7" id="KW-1185">Reference proteome</keyword>
<dbReference type="AlphaFoldDB" id="G2DW47"/>
<evidence type="ECO:0000256" key="1">
    <source>
        <dbReference type="ARBA" id="ARBA00000085"/>
    </source>
</evidence>
<organism evidence="6 7">
    <name type="scientific">Thiorhodococcus drewsii AZ1</name>
    <dbReference type="NCBI Taxonomy" id="765913"/>
    <lineage>
        <taxon>Bacteria</taxon>
        <taxon>Pseudomonadati</taxon>
        <taxon>Pseudomonadota</taxon>
        <taxon>Gammaproteobacteria</taxon>
        <taxon>Chromatiales</taxon>
        <taxon>Chromatiaceae</taxon>
        <taxon>Thiorhodococcus</taxon>
    </lineage>
</organism>